<reference evidence="1 2" key="1">
    <citation type="submission" date="2018-10" db="EMBL/GenBank/DDBJ databases">
        <title>Comparative analysis of microorganisms from saline springs in Andes Mountain Range, Colombia.</title>
        <authorList>
            <person name="Rubin E."/>
        </authorList>
    </citation>
    <scope>NUCLEOTIDE SEQUENCE [LARGE SCALE GENOMIC DNA]</scope>
    <source>
        <strain evidence="1 2">USBA GBX 843</strain>
    </source>
</reference>
<dbReference type="EMBL" id="RCDC01000004">
    <property type="protein sequence ID" value="RLK57000.1"/>
    <property type="molecule type" value="Genomic_DNA"/>
</dbReference>
<dbReference type="Proteomes" id="UP000274786">
    <property type="component" value="Unassembled WGS sequence"/>
</dbReference>
<evidence type="ECO:0000313" key="1">
    <source>
        <dbReference type="EMBL" id="RLK57000.1"/>
    </source>
</evidence>
<accession>A0A498CKE6</accession>
<sequence>MSGSPFSSLTRRLAWPARAPAPTPLGAALLVMLLVASPAGADDIPPQFMAQYEATRDYLQLLQQADADNAPEQLDSPRAMQLLAAVTNTTDVLAPDYATADLGLLTNACQYGVTLSTRLMQFGMGTMPAAVLLHSGEQARQGKHNAERFQAPLGLLLPYLLQCGARMQPLVDTWLTVATPAELAGLGPGGTDTLRRNAQRQYLEMLEVMRAQPAGSTLKRTLVGALAETAAPYAQMLQPAQRQPVREALKEALEQVDPSEVPLLQQAIAAFSSDHCGTLCQS</sequence>
<protein>
    <submittedName>
        <fullName evidence="1">Uncharacterized protein</fullName>
    </submittedName>
</protein>
<dbReference type="AlphaFoldDB" id="A0A498CKE6"/>
<organism evidence="1 2">
    <name type="scientific">Stenotrophomonas rhizophila</name>
    <dbReference type="NCBI Taxonomy" id="216778"/>
    <lineage>
        <taxon>Bacteria</taxon>
        <taxon>Pseudomonadati</taxon>
        <taxon>Pseudomonadota</taxon>
        <taxon>Gammaproteobacteria</taxon>
        <taxon>Lysobacterales</taxon>
        <taxon>Lysobacteraceae</taxon>
        <taxon>Stenotrophomonas</taxon>
    </lineage>
</organism>
<gene>
    <name evidence="1" type="ORF">BCL79_1402</name>
</gene>
<comment type="caution">
    <text evidence="1">The sequence shown here is derived from an EMBL/GenBank/DDBJ whole genome shotgun (WGS) entry which is preliminary data.</text>
</comment>
<proteinExistence type="predicted"/>
<evidence type="ECO:0000313" key="2">
    <source>
        <dbReference type="Proteomes" id="UP000274786"/>
    </source>
</evidence>
<name>A0A498CKE6_9GAMM</name>